<gene>
    <name evidence="2" type="ORF">OHK93_001479</name>
</gene>
<dbReference type="Gene3D" id="3.30.1050.10">
    <property type="entry name" value="SCP2 sterol-binding domain"/>
    <property type="match status" value="1"/>
</dbReference>
<keyword evidence="3" id="KW-1185">Reference proteome</keyword>
<sequence length="277" mass="31139">MHRSTLKPLRFARLRGLVVNNTIADACQIARFIARHHRAVRHTKKMKLFFDDTVLRSGTWEEALEPLTQMSGSDSWKSSSEDSAVEATEEYMDVPLILNPADAIQEQQNKIWDDHVRLRSSNPCHSGMSNLQRAGRRTKEILFGTEDHMRKLLTSFPSSSAFDQIHSSLQSDPAERKDAVKKGNAIFSFNLKNNAGETESWFIDLKKEGKVGKGEFPEGEKADITLSLSDDDFGKMVAGKTQAQRLFMSGKLKIKGDVMKATKMEPVLKKAQTKAKL</sequence>
<organism evidence="2 3">
    <name type="scientific">Ramalina farinacea</name>
    <dbReference type="NCBI Taxonomy" id="258253"/>
    <lineage>
        <taxon>Eukaryota</taxon>
        <taxon>Fungi</taxon>
        <taxon>Dikarya</taxon>
        <taxon>Ascomycota</taxon>
        <taxon>Pezizomycotina</taxon>
        <taxon>Lecanoromycetes</taxon>
        <taxon>OSLEUM clade</taxon>
        <taxon>Lecanoromycetidae</taxon>
        <taxon>Lecanorales</taxon>
        <taxon>Lecanorineae</taxon>
        <taxon>Ramalinaceae</taxon>
        <taxon>Ramalina</taxon>
    </lineage>
</organism>
<comment type="caution">
    <text evidence="2">The sequence shown here is derived from an EMBL/GenBank/DDBJ whole genome shotgun (WGS) entry which is preliminary data.</text>
</comment>
<dbReference type="SUPFAM" id="SSF55718">
    <property type="entry name" value="SCP-like"/>
    <property type="match status" value="1"/>
</dbReference>
<reference evidence="2" key="1">
    <citation type="journal article" date="2023" name="Genome Biol. Evol.">
        <title>First Whole Genome Sequence and Flow Cytometry Genome Size Data for the Lichen-Forming Fungus Ramalina farinacea (Ascomycota).</title>
        <authorList>
            <person name="Llewellyn T."/>
            <person name="Mian S."/>
            <person name="Hill R."/>
            <person name="Leitch I.J."/>
            <person name="Gaya E."/>
        </authorList>
    </citation>
    <scope>NUCLEOTIDE SEQUENCE</scope>
    <source>
        <strain evidence="2">LIQ254RAFAR</strain>
    </source>
</reference>
<evidence type="ECO:0000313" key="2">
    <source>
        <dbReference type="EMBL" id="MDI1490279.1"/>
    </source>
</evidence>
<dbReference type="InterPro" id="IPR003033">
    <property type="entry name" value="SCP2_sterol-bd_dom"/>
</dbReference>
<name>A0AA43QRN3_9LECA</name>
<dbReference type="FunFam" id="3.30.1050.10:FF:000001">
    <property type="entry name" value="Putative Non-specific lipid-transfer protein"/>
    <property type="match status" value="1"/>
</dbReference>
<dbReference type="Pfam" id="PF02036">
    <property type="entry name" value="SCP2"/>
    <property type="match status" value="1"/>
</dbReference>
<dbReference type="PANTHER" id="PTHR10094">
    <property type="entry name" value="STEROL CARRIER PROTEIN 2 SCP-2 FAMILY PROTEIN"/>
    <property type="match status" value="1"/>
</dbReference>
<dbReference type="AlphaFoldDB" id="A0AA43QRN3"/>
<dbReference type="Proteomes" id="UP001161017">
    <property type="component" value="Unassembled WGS sequence"/>
</dbReference>
<dbReference type="GO" id="GO:0005829">
    <property type="term" value="C:cytosol"/>
    <property type="evidence" value="ECO:0007669"/>
    <property type="project" value="TreeGrafter"/>
</dbReference>
<protein>
    <recommendedName>
        <fullName evidence="1">SCP2 domain-containing protein</fullName>
    </recommendedName>
</protein>
<evidence type="ECO:0000259" key="1">
    <source>
        <dbReference type="Pfam" id="PF02036"/>
    </source>
</evidence>
<proteinExistence type="predicted"/>
<accession>A0AA43QRN3</accession>
<dbReference type="PANTHER" id="PTHR10094:SF25">
    <property type="entry name" value="SCP2 STEROL-BINDING DOMAIN-CONTAINING PROTEIN 1"/>
    <property type="match status" value="1"/>
</dbReference>
<dbReference type="InterPro" id="IPR036527">
    <property type="entry name" value="SCP2_sterol-bd_dom_sf"/>
</dbReference>
<feature type="domain" description="SCP2" evidence="1">
    <location>
        <begin position="168"/>
        <end position="269"/>
    </location>
</feature>
<dbReference type="EMBL" id="JAPUFD010000011">
    <property type="protein sequence ID" value="MDI1490279.1"/>
    <property type="molecule type" value="Genomic_DNA"/>
</dbReference>
<evidence type="ECO:0000313" key="3">
    <source>
        <dbReference type="Proteomes" id="UP001161017"/>
    </source>
</evidence>